<evidence type="ECO:0000313" key="1">
    <source>
        <dbReference type="EMBL" id="PON75978.1"/>
    </source>
</evidence>
<gene>
    <name evidence="1" type="ORF">TorRG33x02_243770</name>
</gene>
<dbReference type="EMBL" id="JXTC01000253">
    <property type="protein sequence ID" value="PON75978.1"/>
    <property type="molecule type" value="Genomic_DNA"/>
</dbReference>
<feature type="non-terminal residue" evidence="1">
    <location>
        <position position="1"/>
    </location>
</feature>
<comment type="caution">
    <text evidence="1">The sequence shown here is derived from an EMBL/GenBank/DDBJ whole genome shotgun (WGS) entry which is preliminary data.</text>
</comment>
<dbReference type="Proteomes" id="UP000237000">
    <property type="component" value="Unassembled WGS sequence"/>
</dbReference>
<accession>A0A2P5DRR5</accession>
<dbReference type="AlphaFoldDB" id="A0A2P5DRR5"/>
<keyword evidence="2" id="KW-1185">Reference proteome</keyword>
<evidence type="ECO:0000313" key="2">
    <source>
        <dbReference type="Proteomes" id="UP000237000"/>
    </source>
</evidence>
<dbReference type="InParanoid" id="A0A2P5DRR5"/>
<sequence>DLAESLLSVRDAIEAPTQAPKLQIFDSFPRRTIKVELVRKNLNVEESSVLVALKRSLALNCRGESISISMADY</sequence>
<dbReference type="OrthoDB" id="10370345at2759"/>
<name>A0A2P5DRR5_TREOI</name>
<protein>
    <submittedName>
        <fullName evidence="1">Uncharacterized protein</fullName>
    </submittedName>
</protein>
<proteinExistence type="predicted"/>
<reference evidence="2" key="1">
    <citation type="submission" date="2016-06" db="EMBL/GenBank/DDBJ databases">
        <title>Parallel loss of symbiosis genes in relatives of nitrogen-fixing non-legume Parasponia.</title>
        <authorList>
            <person name="Van Velzen R."/>
            <person name="Holmer R."/>
            <person name="Bu F."/>
            <person name="Rutten L."/>
            <person name="Van Zeijl A."/>
            <person name="Liu W."/>
            <person name="Santuari L."/>
            <person name="Cao Q."/>
            <person name="Sharma T."/>
            <person name="Shen D."/>
            <person name="Roswanjaya Y."/>
            <person name="Wardhani T."/>
            <person name="Kalhor M.S."/>
            <person name="Jansen J."/>
            <person name="Van den Hoogen J."/>
            <person name="Gungor B."/>
            <person name="Hartog M."/>
            <person name="Hontelez J."/>
            <person name="Verver J."/>
            <person name="Yang W.-C."/>
            <person name="Schijlen E."/>
            <person name="Repin R."/>
            <person name="Schilthuizen M."/>
            <person name="Schranz E."/>
            <person name="Heidstra R."/>
            <person name="Miyata K."/>
            <person name="Fedorova E."/>
            <person name="Kohlen W."/>
            <person name="Bisseling T."/>
            <person name="Smit S."/>
            <person name="Geurts R."/>
        </authorList>
    </citation>
    <scope>NUCLEOTIDE SEQUENCE [LARGE SCALE GENOMIC DNA]</scope>
    <source>
        <strain evidence="2">cv. RG33-2</strain>
    </source>
</reference>
<organism evidence="1 2">
    <name type="scientific">Trema orientale</name>
    <name type="common">Charcoal tree</name>
    <name type="synonym">Celtis orientalis</name>
    <dbReference type="NCBI Taxonomy" id="63057"/>
    <lineage>
        <taxon>Eukaryota</taxon>
        <taxon>Viridiplantae</taxon>
        <taxon>Streptophyta</taxon>
        <taxon>Embryophyta</taxon>
        <taxon>Tracheophyta</taxon>
        <taxon>Spermatophyta</taxon>
        <taxon>Magnoliopsida</taxon>
        <taxon>eudicotyledons</taxon>
        <taxon>Gunneridae</taxon>
        <taxon>Pentapetalae</taxon>
        <taxon>rosids</taxon>
        <taxon>fabids</taxon>
        <taxon>Rosales</taxon>
        <taxon>Cannabaceae</taxon>
        <taxon>Trema</taxon>
    </lineage>
</organism>